<accession>A0A3M7PS96</accession>
<name>A0A3M7PS96_BRAPC</name>
<reference evidence="1 2" key="1">
    <citation type="journal article" date="2018" name="Sci. Rep.">
        <title>Genomic signatures of local adaptation to the degree of environmental predictability in rotifers.</title>
        <authorList>
            <person name="Franch-Gras L."/>
            <person name="Hahn C."/>
            <person name="Garcia-Roger E.M."/>
            <person name="Carmona M.J."/>
            <person name="Serra M."/>
            <person name="Gomez A."/>
        </authorList>
    </citation>
    <scope>NUCLEOTIDE SEQUENCE [LARGE SCALE GENOMIC DNA]</scope>
    <source>
        <strain evidence="1">HYR1</strain>
    </source>
</reference>
<proteinExistence type="predicted"/>
<dbReference type="AlphaFoldDB" id="A0A3M7PS96"/>
<gene>
    <name evidence="1" type="ORF">BpHYR1_003809</name>
</gene>
<dbReference type="Proteomes" id="UP000276133">
    <property type="component" value="Unassembled WGS sequence"/>
</dbReference>
<comment type="caution">
    <text evidence="1">The sequence shown here is derived from an EMBL/GenBank/DDBJ whole genome shotgun (WGS) entry which is preliminary data.</text>
</comment>
<protein>
    <submittedName>
        <fullName evidence="1">Uncharacterized protein</fullName>
    </submittedName>
</protein>
<sequence>MYHLCTKPTQCLLWIGGIAEEQVTGKSYKTSFTIVLVAMYSSFTLRICNSTSPIFYLEENSQATQNGSASFILAKQQIKHHY</sequence>
<dbReference type="EMBL" id="REGN01009127">
    <property type="protein sequence ID" value="RNA01903.1"/>
    <property type="molecule type" value="Genomic_DNA"/>
</dbReference>
<evidence type="ECO:0000313" key="1">
    <source>
        <dbReference type="EMBL" id="RNA01903.1"/>
    </source>
</evidence>
<keyword evidence="2" id="KW-1185">Reference proteome</keyword>
<evidence type="ECO:0000313" key="2">
    <source>
        <dbReference type="Proteomes" id="UP000276133"/>
    </source>
</evidence>
<organism evidence="1 2">
    <name type="scientific">Brachionus plicatilis</name>
    <name type="common">Marine rotifer</name>
    <name type="synonym">Brachionus muelleri</name>
    <dbReference type="NCBI Taxonomy" id="10195"/>
    <lineage>
        <taxon>Eukaryota</taxon>
        <taxon>Metazoa</taxon>
        <taxon>Spiralia</taxon>
        <taxon>Gnathifera</taxon>
        <taxon>Rotifera</taxon>
        <taxon>Eurotatoria</taxon>
        <taxon>Monogononta</taxon>
        <taxon>Pseudotrocha</taxon>
        <taxon>Ploima</taxon>
        <taxon>Brachionidae</taxon>
        <taxon>Brachionus</taxon>
    </lineage>
</organism>